<organism evidence="1 2">
    <name type="scientific">Tahibacter amnicola</name>
    <dbReference type="NCBI Taxonomy" id="2976241"/>
    <lineage>
        <taxon>Bacteria</taxon>
        <taxon>Pseudomonadati</taxon>
        <taxon>Pseudomonadota</taxon>
        <taxon>Gammaproteobacteria</taxon>
        <taxon>Lysobacterales</taxon>
        <taxon>Rhodanobacteraceae</taxon>
        <taxon>Tahibacter</taxon>
    </lineage>
</organism>
<dbReference type="EMBL" id="CP104694">
    <property type="protein sequence ID" value="UXI70528.1"/>
    <property type="molecule type" value="Genomic_DNA"/>
</dbReference>
<evidence type="ECO:0000313" key="2">
    <source>
        <dbReference type="Proteomes" id="UP001064632"/>
    </source>
</evidence>
<evidence type="ECO:0000313" key="1">
    <source>
        <dbReference type="EMBL" id="UXI70528.1"/>
    </source>
</evidence>
<reference evidence="1" key="1">
    <citation type="submission" date="2022-09" db="EMBL/GenBank/DDBJ databases">
        <title>Tahibacter sp. nov., isolated from a fresh water.</title>
        <authorList>
            <person name="Baek J.H."/>
            <person name="Lee J.K."/>
            <person name="Kim J.M."/>
            <person name="Jeon C.O."/>
        </authorList>
    </citation>
    <scope>NUCLEOTIDE SEQUENCE</scope>
    <source>
        <strain evidence="1">W38</strain>
    </source>
</reference>
<proteinExistence type="predicted"/>
<dbReference type="InterPro" id="IPR036590">
    <property type="entry name" value="SRAP-like"/>
</dbReference>
<dbReference type="RefSeq" id="WP_261697476.1">
    <property type="nucleotide sequence ID" value="NZ_CP104694.1"/>
</dbReference>
<sequence>MWVRLIKRSAIEVTGVRAVWGLVQEQTGQDAARDCALRNLSFRASQLARHPVARPLWQQASPSMRCLVPASGWVVPTPQGMYAVRIEGQPATLAGIVSRYHDASTPARTALTFALVTVDPEKPIRHLCSEMPAVIRPGMRETWLGGDAHKAAECLAKPWRTFVVQPCTGRGDRL</sequence>
<protein>
    <submittedName>
        <fullName evidence="1">SOS response-associated peptidase family protein</fullName>
    </submittedName>
</protein>
<keyword evidence="2" id="KW-1185">Reference proteome</keyword>
<dbReference type="Pfam" id="PF02586">
    <property type="entry name" value="SRAP"/>
    <property type="match status" value="1"/>
</dbReference>
<dbReference type="InterPro" id="IPR003738">
    <property type="entry name" value="SRAP"/>
</dbReference>
<name>A0ABY6BM51_9GAMM</name>
<dbReference type="Gene3D" id="3.90.1680.10">
    <property type="entry name" value="SOS response associated peptidase-like"/>
    <property type="match status" value="1"/>
</dbReference>
<gene>
    <name evidence="1" type="ORF">N4264_13080</name>
</gene>
<dbReference type="SUPFAM" id="SSF143081">
    <property type="entry name" value="BB1717-like"/>
    <property type="match status" value="1"/>
</dbReference>
<accession>A0ABY6BM51</accession>
<dbReference type="Proteomes" id="UP001064632">
    <property type="component" value="Chromosome"/>
</dbReference>